<accession>A0A8D0C466</accession>
<organism evidence="3 4">
    <name type="scientific">Salvator merianae</name>
    <name type="common">Argentine black and white tegu</name>
    <name type="synonym">Tupinambis merianae</name>
    <dbReference type="NCBI Taxonomy" id="96440"/>
    <lineage>
        <taxon>Eukaryota</taxon>
        <taxon>Metazoa</taxon>
        <taxon>Chordata</taxon>
        <taxon>Craniata</taxon>
        <taxon>Vertebrata</taxon>
        <taxon>Euteleostomi</taxon>
        <taxon>Lepidosauria</taxon>
        <taxon>Squamata</taxon>
        <taxon>Bifurcata</taxon>
        <taxon>Unidentata</taxon>
        <taxon>Episquamata</taxon>
        <taxon>Laterata</taxon>
        <taxon>Teiioidea</taxon>
        <taxon>Teiidae</taxon>
        <taxon>Salvator</taxon>
    </lineage>
</organism>
<feature type="region of interest" description="Disordered" evidence="1">
    <location>
        <begin position="314"/>
        <end position="387"/>
    </location>
</feature>
<dbReference type="AlphaFoldDB" id="A0A8D0C466"/>
<dbReference type="Proteomes" id="UP000694421">
    <property type="component" value="Unplaced"/>
</dbReference>
<protein>
    <submittedName>
        <fullName evidence="3">Uncharacterized protein</fullName>
    </submittedName>
</protein>
<reference evidence="3" key="1">
    <citation type="submission" date="2025-08" db="UniProtKB">
        <authorList>
            <consortium name="Ensembl"/>
        </authorList>
    </citation>
    <scope>IDENTIFICATION</scope>
</reference>
<keyword evidence="4" id="KW-1185">Reference proteome</keyword>
<feature type="transmembrane region" description="Helical" evidence="2">
    <location>
        <begin position="171"/>
        <end position="202"/>
    </location>
</feature>
<feature type="compositionally biased region" description="Basic and acidic residues" evidence="1">
    <location>
        <begin position="351"/>
        <end position="360"/>
    </location>
</feature>
<evidence type="ECO:0000313" key="3">
    <source>
        <dbReference type="Ensembl" id="ENSSMRP00000017206.1"/>
    </source>
</evidence>
<keyword evidence="2" id="KW-0472">Membrane</keyword>
<reference evidence="3" key="2">
    <citation type="submission" date="2025-09" db="UniProtKB">
        <authorList>
            <consortium name="Ensembl"/>
        </authorList>
    </citation>
    <scope>IDENTIFICATION</scope>
</reference>
<name>A0A8D0C466_SALMN</name>
<keyword evidence="2" id="KW-1133">Transmembrane helix</keyword>
<evidence type="ECO:0000256" key="2">
    <source>
        <dbReference type="SAM" id="Phobius"/>
    </source>
</evidence>
<sequence>MVSGAQLQVGRAGGRREMPGAGRAPRARARAGGRPNAASTGGACGRGGGDGLVPVAARLPGAGRPSAAAAPRLSLVPSRQLRRHRLRLRRRRSSAGLRAPRVPHGVLLRLPAALAPRRPLRAILAAMRPAAATEGGGAPGEAAAERGGRCPSPSGCTFWGKKPWSRRRKVLWQLAMVLGAPMAIALAAGVAVPVITLGIPIYTGKKVLSHGRKRRRSACQQCLSLAGSCLLSLLVSPVITAVTVGLGVPLGLAYAYGAVLLSMCRNRGGCGGGSGELRKPGELGATELEIPGKLNDLLAVLPTSPLAAEGDRVATASLPSRRQGQQKEPCQGQQDSRSTGAVARAGSASGKAREAADRQEPNAVEVEVEAEAAQEQSLCHASPGPGISAASLTGTSAAACSLAGVTAE</sequence>
<feature type="transmembrane region" description="Helical" evidence="2">
    <location>
        <begin position="223"/>
        <end position="256"/>
    </location>
</feature>
<evidence type="ECO:0000256" key="1">
    <source>
        <dbReference type="SAM" id="MobiDB-lite"/>
    </source>
</evidence>
<dbReference type="Ensembl" id="ENSSMRT00000020152.1">
    <property type="protein sequence ID" value="ENSSMRP00000017206.1"/>
    <property type="gene ID" value="ENSSMRG00000013412.1"/>
</dbReference>
<dbReference type="GeneTree" id="ENSGT00940000165084"/>
<proteinExistence type="predicted"/>
<keyword evidence="2" id="KW-0812">Transmembrane</keyword>
<feature type="region of interest" description="Disordered" evidence="1">
    <location>
        <begin position="1"/>
        <end position="47"/>
    </location>
</feature>
<evidence type="ECO:0000313" key="4">
    <source>
        <dbReference type="Proteomes" id="UP000694421"/>
    </source>
</evidence>